<evidence type="ECO:0000313" key="9">
    <source>
        <dbReference type="EMBL" id="SKB04892.1"/>
    </source>
</evidence>
<dbReference type="OrthoDB" id="196191at2"/>
<feature type="transmembrane region" description="Helical" evidence="7">
    <location>
        <begin position="177"/>
        <end position="197"/>
    </location>
</feature>
<dbReference type="GO" id="GO:0005886">
    <property type="term" value="C:plasma membrane"/>
    <property type="evidence" value="ECO:0007669"/>
    <property type="project" value="UniProtKB-SubCell"/>
</dbReference>
<dbReference type="EMBL" id="FUYE01000017">
    <property type="protein sequence ID" value="SKB04892.1"/>
    <property type="molecule type" value="Genomic_DNA"/>
</dbReference>
<comment type="subcellular location">
    <subcellularLocation>
        <location evidence="1">Cell membrane</location>
        <topology evidence="1">Multi-pass membrane protein</topology>
    </subcellularLocation>
    <subcellularLocation>
        <location evidence="6">Membrane</location>
        <topology evidence="6">Multi-pass membrane protein</topology>
    </subcellularLocation>
</comment>
<evidence type="ECO:0000256" key="6">
    <source>
        <dbReference type="RuleBase" id="RU004057"/>
    </source>
</evidence>
<proteinExistence type="inferred from homology"/>
<keyword evidence="6" id="KW-0813">Transport</keyword>
<evidence type="ECO:0000256" key="3">
    <source>
        <dbReference type="ARBA" id="ARBA00022692"/>
    </source>
</evidence>
<keyword evidence="3 7" id="KW-0812">Transmembrane</keyword>
<dbReference type="RefSeq" id="WP_078815293.1">
    <property type="nucleotide sequence ID" value="NZ_FUYE01000017.1"/>
</dbReference>
<keyword evidence="10" id="KW-1185">Reference proteome</keyword>
<gene>
    <name evidence="9" type="ORF">SAMN02745166_04139</name>
</gene>
<feature type="transmembrane region" description="Helical" evidence="7">
    <location>
        <begin position="32"/>
        <end position="49"/>
    </location>
</feature>
<sequence>MSILPPLLASLTDTLPKGLATYVQSALDLWDAGGWGMIPLAITAFVLYAKCGDMFYTFFLVNFRQNRYFGGHKMVSRLGADSAASLSAYQSAQRYLDFHEVRLRDNASYDDVMAAFEELRVHELPPLDRDLKFINVAVAAAPLWGLLGTVTGMLTTFDGLSKGGGGEGTMNIVAGGISEALITTETGLMIALPGYFLHYLLTGKRGKFEAFIEHLQNACGQRVLKLAKHEINAND</sequence>
<dbReference type="AlphaFoldDB" id="A0A1T4YT08"/>
<reference evidence="10" key="1">
    <citation type="submission" date="2017-02" db="EMBL/GenBank/DDBJ databases">
        <authorList>
            <person name="Varghese N."/>
            <person name="Submissions S."/>
        </authorList>
    </citation>
    <scope>NUCLEOTIDE SEQUENCE [LARGE SCALE GENOMIC DNA]</scope>
    <source>
        <strain evidence="10">ATCC 700200</strain>
    </source>
</reference>
<organism evidence="9 10">
    <name type="scientific">Prosthecobacter debontii</name>
    <dbReference type="NCBI Taxonomy" id="48467"/>
    <lineage>
        <taxon>Bacteria</taxon>
        <taxon>Pseudomonadati</taxon>
        <taxon>Verrucomicrobiota</taxon>
        <taxon>Verrucomicrobiia</taxon>
        <taxon>Verrucomicrobiales</taxon>
        <taxon>Verrucomicrobiaceae</taxon>
        <taxon>Prosthecobacter</taxon>
    </lineage>
</organism>
<dbReference type="PANTHER" id="PTHR30625:SF11">
    <property type="entry name" value="MOTA_TOLQ_EXBB PROTON CHANNEL DOMAIN-CONTAINING PROTEIN"/>
    <property type="match status" value="1"/>
</dbReference>
<dbReference type="Proteomes" id="UP000190774">
    <property type="component" value="Unassembled WGS sequence"/>
</dbReference>
<feature type="transmembrane region" description="Helical" evidence="7">
    <location>
        <begin position="133"/>
        <end position="157"/>
    </location>
</feature>
<evidence type="ECO:0000259" key="8">
    <source>
        <dbReference type="Pfam" id="PF01618"/>
    </source>
</evidence>
<evidence type="ECO:0000256" key="1">
    <source>
        <dbReference type="ARBA" id="ARBA00004651"/>
    </source>
</evidence>
<keyword evidence="4 7" id="KW-1133">Transmembrane helix</keyword>
<keyword evidence="5 7" id="KW-0472">Membrane</keyword>
<evidence type="ECO:0000256" key="7">
    <source>
        <dbReference type="SAM" id="Phobius"/>
    </source>
</evidence>
<evidence type="ECO:0000256" key="2">
    <source>
        <dbReference type="ARBA" id="ARBA00022475"/>
    </source>
</evidence>
<protein>
    <submittedName>
        <fullName evidence="9">Outer membrane transport energization protein ExbB</fullName>
    </submittedName>
</protein>
<name>A0A1T4YT08_9BACT</name>
<evidence type="ECO:0000256" key="4">
    <source>
        <dbReference type="ARBA" id="ARBA00022989"/>
    </source>
</evidence>
<dbReference type="Pfam" id="PF01618">
    <property type="entry name" value="MotA_ExbB"/>
    <property type="match status" value="1"/>
</dbReference>
<keyword evidence="2" id="KW-1003">Cell membrane</keyword>
<keyword evidence="6" id="KW-0653">Protein transport</keyword>
<dbReference type="PANTHER" id="PTHR30625">
    <property type="entry name" value="PROTEIN TOLQ"/>
    <property type="match status" value="1"/>
</dbReference>
<comment type="similarity">
    <text evidence="6">Belongs to the exbB/tolQ family.</text>
</comment>
<accession>A0A1T4YT08</accession>
<evidence type="ECO:0000256" key="5">
    <source>
        <dbReference type="ARBA" id="ARBA00023136"/>
    </source>
</evidence>
<dbReference type="GO" id="GO:0017038">
    <property type="term" value="P:protein import"/>
    <property type="evidence" value="ECO:0007669"/>
    <property type="project" value="TreeGrafter"/>
</dbReference>
<feature type="domain" description="MotA/TolQ/ExbB proton channel" evidence="8">
    <location>
        <begin position="100"/>
        <end position="208"/>
    </location>
</feature>
<dbReference type="STRING" id="48467.SAMN02745166_04139"/>
<evidence type="ECO:0000313" key="10">
    <source>
        <dbReference type="Proteomes" id="UP000190774"/>
    </source>
</evidence>
<dbReference type="InterPro" id="IPR050790">
    <property type="entry name" value="ExbB/TolQ_transport"/>
</dbReference>
<dbReference type="InterPro" id="IPR002898">
    <property type="entry name" value="MotA_ExbB_proton_chnl"/>
</dbReference>